<dbReference type="GO" id="GO:0005737">
    <property type="term" value="C:cytoplasm"/>
    <property type="evidence" value="ECO:0007669"/>
    <property type="project" value="TreeGrafter"/>
</dbReference>
<dbReference type="Proteomes" id="UP000199411">
    <property type="component" value="Unassembled WGS sequence"/>
</dbReference>
<dbReference type="Pfam" id="PF04468">
    <property type="entry name" value="PSP1"/>
    <property type="match status" value="1"/>
</dbReference>
<organism evidence="2 3">
    <name type="scientific">Desulfurella multipotens</name>
    <dbReference type="NCBI Taxonomy" id="79269"/>
    <lineage>
        <taxon>Bacteria</taxon>
        <taxon>Pseudomonadati</taxon>
        <taxon>Campylobacterota</taxon>
        <taxon>Desulfurellia</taxon>
        <taxon>Desulfurellales</taxon>
        <taxon>Desulfurellaceae</taxon>
        <taxon>Desulfurella</taxon>
    </lineage>
</organism>
<dbReference type="InterPro" id="IPR047767">
    <property type="entry name" value="PSP1-like"/>
</dbReference>
<accession>A0A1G6LD35</accession>
<name>A0A1G6LD35_9BACT</name>
<gene>
    <name evidence="2" type="ORF">SAMN05660835_00783</name>
</gene>
<dbReference type="OrthoDB" id="9779344at2"/>
<dbReference type="PANTHER" id="PTHR43830:SF3">
    <property type="entry name" value="PROTEIN PSP1"/>
    <property type="match status" value="1"/>
</dbReference>
<evidence type="ECO:0000313" key="2">
    <source>
        <dbReference type="EMBL" id="SDC41189.1"/>
    </source>
</evidence>
<dbReference type="PROSITE" id="PS51411">
    <property type="entry name" value="PSP1_C"/>
    <property type="match status" value="1"/>
</dbReference>
<feature type="domain" description="PSP1 C-terminal" evidence="1">
    <location>
        <begin position="55"/>
        <end position="140"/>
    </location>
</feature>
<dbReference type="RefSeq" id="WP_092128303.1">
    <property type="nucleotide sequence ID" value="NZ_FMYU01000005.1"/>
</dbReference>
<proteinExistence type="predicted"/>
<dbReference type="InterPro" id="IPR007557">
    <property type="entry name" value="PSP1_C"/>
</dbReference>
<evidence type="ECO:0000313" key="3">
    <source>
        <dbReference type="Proteomes" id="UP000199411"/>
    </source>
</evidence>
<dbReference type="NCBIfam" id="NF041131">
    <property type="entry name" value="RicT_YaaT_fam"/>
    <property type="match status" value="1"/>
</dbReference>
<evidence type="ECO:0000259" key="1">
    <source>
        <dbReference type="PROSITE" id="PS51411"/>
    </source>
</evidence>
<dbReference type="EMBL" id="FMYU01000005">
    <property type="protein sequence ID" value="SDC41189.1"/>
    <property type="molecule type" value="Genomic_DNA"/>
</dbReference>
<sequence length="277" mass="31661">MSVAYVVFKHSNSIIPFKYSKFDLKVGDFVIAESERGLNLGRVIKISHEKDDKLKSIVRVATQADYQRYNENLVLAQKAKKYCSQEAKNLNLDIKLVDVEYTIDNSKIIFYFTSPTRVDFRHLVKKLASYFKTRIEMRQIGVRDEAKLVGGIGLCGQIVCCKRFLQNFEPVSIKMAKDQNLSISVKKISGICGRLLCCLYYEEHIYSDFLKNLPPKGSIVKTEECEGELVLANPLKNTVTIKDQENKMIEVKANSIKSIIKIAEEKGEEDEIIEEEE</sequence>
<reference evidence="3" key="1">
    <citation type="submission" date="2016-10" db="EMBL/GenBank/DDBJ databases">
        <authorList>
            <person name="Varghese N."/>
            <person name="Submissions S."/>
        </authorList>
    </citation>
    <scope>NUCLEOTIDE SEQUENCE [LARGE SCALE GENOMIC DNA]</scope>
    <source>
        <strain evidence="3">DSM 8415</strain>
    </source>
</reference>
<dbReference type="AlphaFoldDB" id="A0A1G6LD35"/>
<dbReference type="PANTHER" id="PTHR43830">
    <property type="entry name" value="PROTEIN PSP1"/>
    <property type="match status" value="1"/>
</dbReference>
<protein>
    <submittedName>
        <fullName evidence="2">Cell fate regulator YaaT, PSP1 superfamily (Controls sporulation, competence, biofilm development)</fullName>
    </submittedName>
</protein>
<keyword evidence="3" id="KW-1185">Reference proteome</keyword>